<dbReference type="EMBL" id="MGDB01000094">
    <property type="protein sequence ID" value="OGL40581.1"/>
    <property type="molecule type" value="Genomic_DNA"/>
</dbReference>
<comment type="caution">
    <text evidence="2">The sequence shown here is derived from an EMBL/GenBank/DDBJ whole genome shotgun (WGS) entry which is preliminary data.</text>
</comment>
<reference evidence="2 3" key="1">
    <citation type="journal article" date="2016" name="Nat. Commun.">
        <title>Thousands of microbial genomes shed light on interconnected biogeochemical processes in an aquifer system.</title>
        <authorList>
            <person name="Anantharaman K."/>
            <person name="Brown C.T."/>
            <person name="Hug L.A."/>
            <person name="Sharon I."/>
            <person name="Castelle C.J."/>
            <person name="Probst A.J."/>
            <person name="Thomas B.C."/>
            <person name="Singh A."/>
            <person name="Wilkins M.J."/>
            <person name="Karaoz U."/>
            <person name="Brodie E.L."/>
            <person name="Williams K.H."/>
            <person name="Hubbard S.S."/>
            <person name="Banfield J.F."/>
        </authorList>
    </citation>
    <scope>NUCLEOTIDE SEQUENCE [LARGE SCALE GENOMIC DNA]</scope>
</reference>
<dbReference type="SMART" id="SM00471">
    <property type="entry name" value="HDc"/>
    <property type="match status" value="1"/>
</dbReference>
<gene>
    <name evidence="2" type="ORF">A2042_03485</name>
</gene>
<dbReference type="GO" id="GO:0016787">
    <property type="term" value="F:hydrolase activity"/>
    <property type="evidence" value="ECO:0007669"/>
    <property type="project" value="UniProtKB-KW"/>
</dbReference>
<protein>
    <submittedName>
        <fullName evidence="2">Phosphohydrolase</fullName>
    </submittedName>
</protein>
<dbReference type="Proteomes" id="UP000178526">
    <property type="component" value="Unassembled WGS sequence"/>
</dbReference>
<dbReference type="InterPro" id="IPR003607">
    <property type="entry name" value="HD/PDEase_dom"/>
</dbReference>
<dbReference type="InterPro" id="IPR006674">
    <property type="entry name" value="HD_domain"/>
</dbReference>
<dbReference type="PROSITE" id="PS51832">
    <property type="entry name" value="HD_GYP"/>
    <property type="match status" value="1"/>
</dbReference>
<sequence length="410" mass="46644">MLNEKEKLEQIINLGLEITKVKDVDILLERILTFARQFVNADAGSVYIKEDGKLKFSYTQNETLQKKLPSGKKLIYSTFSVPIDNKSISGYVADTGEMLNIPNGYKLTENVPYSFDKHFDEISNYRTQSLLTFPLKTNRGNVIGVLQMINAQDNAGNVIPFAKEDEPFIMHFANNAAIAIERALMTRDIILRMIKMSELHDPKETGAHANRVASYAVEIYENWASRRGIFQEEIEKNKDILRMAAMLHDVGKVAISDVILKKPAKLNLDEVEIIKMHTYLGSRLFADQHSDFDKSAFLVVLNHHERWDGKGYPGHINPMTGNPISGYEDKNGKAQGKKGEEIPTFGRFVAIADVYDALSCRRVYKEAWDETKVLETLKEEAGKHFDPEMIESFFSILDVIRTIAKRYPDE</sequence>
<keyword evidence="2" id="KW-0378">Hydrolase</keyword>
<accession>A0A1F7RGL3</accession>
<dbReference type="AlphaFoldDB" id="A0A1F7RGL3"/>
<dbReference type="PANTHER" id="PTHR43155">
    <property type="entry name" value="CYCLIC DI-GMP PHOSPHODIESTERASE PA4108-RELATED"/>
    <property type="match status" value="1"/>
</dbReference>
<organism evidence="2 3">
    <name type="scientific">Candidatus Schekmanbacteria bacterium GWA2_38_11</name>
    <dbReference type="NCBI Taxonomy" id="1817876"/>
    <lineage>
        <taxon>Bacteria</taxon>
        <taxon>Candidatus Schekmaniibacteriota</taxon>
    </lineage>
</organism>
<dbReference type="InterPro" id="IPR029016">
    <property type="entry name" value="GAF-like_dom_sf"/>
</dbReference>
<feature type="domain" description="HD-GYP" evidence="1">
    <location>
        <begin position="183"/>
        <end position="409"/>
    </location>
</feature>
<dbReference type="InterPro" id="IPR003018">
    <property type="entry name" value="GAF"/>
</dbReference>
<name>A0A1F7RGL3_9BACT</name>
<dbReference type="CDD" id="cd00077">
    <property type="entry name" value="HDc"/>
    <property type="match status" value="1"/>
</dbReference>
<dbReference type="Gene3D" id="1.10.3210.10">
    <property type="entry name" value="Hypothetical protein af1432"/>
    <property type="match status" value="1"/>
</dbReference>
<evidence type="ECO:0000259" key="1">
    <source>
        <dbReference type="PROSITE" id="PS51832"/>
    </source>
</evidence>
<evidence type="ECO:0000313" key="2">
    <source>
        <dbReference type="EMBL" id="OGL40581.1"/>
    </source>
</evidence>
<dbReference type="Pfam" id="PF01590">
    <property type="entry name" value="GAF"/>
    <property type="match status" value="1"/>
</dbReference>
<evidence type="ECO:0000313" key="3">
    <source>
        <dbReference type="Proteomes" id="UP000178526"/>
    </source>
</evidence>
<dbReference type="Gene3D" id="3.30.450.40">
    <property type="match status" value="1"/>
</dbReference>
<dbReference type="Pfam" id="PF01966">
    <property type="entry name" value="HD"/>
    <property type="match status" value="1"/>
</dbReference>
<dbReference type="SMART" id="SM00065">
    <property type="entry name" value="GAF"/>
    <property type="match status" value="1"/>
</dbReference>
<dbReference type="SUPFAM" id="SSF55781">
    <property type="entry name" value="GAF domain-like"/>
    <property type="match status" value="1"/>
</dbReference>
<dbReference type="InterPro" id="IPR037522">
    <property type="entry name" value="HD_GYP_dom"/>
</dbReference>
<proteinExistence type="predicted"/>
<dbReference type="PANTHER" id="PTHR43155:SF2">
    <property type="entry name" value="CYCLIC DI-GMP PHOSPHODIESTERASE PA4108"/>
    <property type="match status" value="1"/>
</dbReference>
<dbReference type="SUPFAM" id="SSF109604">
    <property type="entry name" value="HD-domain/PDEase-like"/>
    <property type="match status" value="1"/>
</dbReference>